<dbReference type="InterPro" id="IPR051540">
    <property type="entry name" value="S-2-haloacid_dehalogenase"/>
</dbReference>
<dbReference type="PANTHER" id="PTHR43316">
    <property type="entry name" value="HYDROLASE, HALOACID DELAHOGENASE-RELATED"/>
    <property type="match status" value="1"/>
</dbReference>
<dbReference type="Proteomes" id="UP000053342">
    <property type="component" value="Unassembled WGS sequence"/>
</dbReference>
<evidence type="ECO:0000313" key="3">
    <source>
        <dbReference type="EMBL" id="KIW47617.1"/>
    </source>
</evidence>
<name>A0A0D2CCH6_9EURO</name>
<dbReference type="InterPro" id="IPR023214">
    <property type="entry name" value="HAD_sf"/>
</dbReference>
<accession>A0A0D2CCH6</accession>
<evidence type="ECO:0000256" key="2">
    <source>
        <dbReference type="SAM" id="MobiDB-lite"/>
    </source>
</evidence>
<feature type="region of interest" description="Disordered" evidence="2">
    <location>
        <begin position="229"/>
        <end position="257"/>
    </location>
</feature>
<organism evidence="3 4">
    <name type="scientific">Exophiala oligosperma</name>
    <dbReference type="NCBI Taxonomy" id="215243"/>
    <lineage>
        <taxon>Eukaryota</taxon>
        <taxon>Fungi</taxon>
        <taxon>Dikarya</taxon>
        <taxon>Ascomycota</taxon>
        <taxon>Pezizomycotina</taxon>
        <taxon>Eurotiomycetes</taxon>
        <taxon>Chaetothyriomycetidae</taxon>
        <taxon>Chaetothyriales</taxon>
        <taxon>Herpotrichiellaceae</taxon>
        <taxon>Exophiala</taxon>
    </lineage>
</organism>
<protein>
    <recommendedName>
        <fullName evidence="5">Haloacid dehalogenase, type II</fullName>
    </recommendedName>
</protein>
<dbReference type="GeneID" id="27352370"/>
<gene>
    <name evidence="3" type="ORF">PV06_00296</name>
</gene>
<dbReference type="Gene3D" id="3.40.50.1000">
    <property type="entry name" value="HAD superfamily/HAD-like"/>
    <property type="match status" value="1"/>
</dbReference>
<keyword evidence="1" id="KW-0378">Hydrolase</keyword>
<dbReference type="SUPFAM" id="SSF56784">
    <property type="entry name" value="HAD-like"/>
    <property type="match status" value="1"/>
</dbReference>
<evidence type="ECO:0000313" key="4">
    <source>
        <dbReference type="Proteomes" id="UP000053342"/>
    </source>
</evidence>
<evidence type="ECO:0008006" key="5">
    <source>
        <dbReference type="Google" id="ProtNLM"/>
    </source>
</evidence>
<dbReference type="Gene3D" id="1.10.150.750">
    <property type="match status" value="1"/>
</dbReference>
<dbReference type="RefSeq" id="XP_016267833.1">
    <property type="nucleotide sequence ID" value="XM_016400780.1"/>
</dbReference>
<proteinExistence type="predicted"/>
<sequence length="334" mass="37294">MTIQPRTVDDDNTDLPMPTPTIPNRPLTSFKTLSFDIYETLIQWESSIIRHFSPLLVHLGHDSPYKNAATDPTARQALSDLFAKHEKNLQSVWPKTSYTVILERAYIETANEILSDLDSDSDPKMVPSINPDLPNLEVETRANNFGQSVGTWPPFPDTLSAMEKLSRYYRLTALSNVDRQSFSQTLSGPLADTVSFWRIFTAQDVGSYKPCHENFKHLFQNLERTMTIEKDQGGGDDGGGDDDDDGDGDEAKGPLCTSASTSRFDNLHVAQSLYHDHVPCKALGVPSVWINRSGAGTGRADFKSLHEKGRVGYGWRFNTLAEFADEVDRQHKAL</sequence>
<dbReference type="VEuPathDB" id="FungiDB:PV06_00296"/>
<dbReference type="AlphaFoldDB" id="A0A0D2CCH6"/>
<dbReference type="EMBL" id="KN847332">
    <property type="protein sequence ID" value="KIW47617.1"/>
    <property type="molecule type" value="Genomic_DNA"/>
</dbReference>
<dbReference type="OrthoDB" id="444127at2759"/>
<feature type="compositionally biased region" description="Acidic residues" evidence="2">
    <location>
        <begin position="238"/>
        <end position="248"/>
    </location>
</feature>
<evidence type="ECO:0000256" key="1">
    <source>
        <dbReference type="ARBA" id="ARBA00022801"/>
    </source>
</evidence>
<dbReference type="GO" id="GO:0016787">
    <property type="term" value="F:hydrolase activity"/>
    <property type="evidence" value="ECO:0007669"/>
    <property type="project" value="UniProtKB-KW"/>
</dbReference>
<keyword evidence="4" id="KW-1185">Reference proteome</keyword>
<reference evidence="3 4" key="1">
    <citation type="submission" date="2015-01" db="EMBL/GenBank/DDBJ databases">
        <title>The Genome Sequence of Exophiala oligosperma CBS72588.</title>
        <authorList>
            <consortium name="The Broad Institute Genomics Platform"/>
            <person name="Cuomo C."/>
            <person name="de Hoog S."/>
            <person name="Gorbushina A."/>
            <person name="Stielow B."/>
            <person name="Teixiera M."/>
            <person name="Abouelleil A."/>
            <person name="Chapman S.B."/>
            <person name="Priest M."/>
            <person name="Young S.K."/>
            <person name="Wortman J."/>
            <person name="Nusbaum C."/>
            <person name="Birren B."/>
        </authorList>
    </citation>
    <scope>NUCLEOTIDE SEQUENCE [LARGE SCALE GENOMIC DNA]</scope>
    <source>
        <strain evidence="3 4">CBS 72588</strain>
    </source>
</reference>
<dbReference type="HOGENOM" id="CLU_045011_3_2_1"/>
<dbReference type="PANTHER" id="PTHR43316:SF9">
    <property type="entry name" value="ACID DEHALOGENASE, PUTATIVE (AFU_ORTHOLOGUE AFUA_6G14460)-RELATED"/>
    <property type="match status" value="1"/>
</dbReference>
<dbReference type="InterPro" id="IPR036412">
    <property type="entry name" value="HAD-like_sf"/>
</dbReference>